<evidence type="ECO:0000313" key="2">
    <source>
        <dbReference type="EMBL" id="OLQ10828.1"/>
    </source>
</evidence>
<comment type="caution">
    <text evidence="2">The sequence shown here is derived from an EMBL/GenBank/DDBJ whole genome shotgun (WGS) entry which is preliminary data.</text>
</comment>
<evidence type="ECO:0000313" key="3">
    <source>
        <dbReference type="Proteomes" id="UP000186817"/>
    </source>
</evidence>
<organism evidence="2 3">
    <name type="scientific">Symbiodinium microadriaticum</name>
    <name type="common">Dinoflagellate</name>
    <name type="synonym">Zooxanthella microadriatica</name>
    <dbReference type="NCBI Taxonomy" id="2951"/>
    <lineage>
        <taxon>Eukaryota</taxon>
        <taxon>Sar</taxon>
        <taxon>Alveolata</taxon>
        <taxon>Dinophyceae</taxon>
        <taxon>Suessiales</taxon>
        <taxon>Symbiodiniaceae</taxon>
        <taxon>Symbiodinium</taxon>
    </lineage>
</organism>
<dbReference type="OrthoDB" id="482429at2759"/>
<evidence type="ECO:0000256" key="1">
    <source>
        <dbReference type="SAM" id="MobiDB-lite"/>
    </source>
</evidence>
<reference evidence="2 3" key="1">
    <citation type="submission" date="2016-02" db="EMBL/GenBank/DDBJ databases">
        <title>Genome analysis of coral dinoflagellate symbionts highlights evolutionary adaptations to a symbiotic lifestyle.</title>
        <authorList>
            <person name="Aranda M."/>
            <person name="Li Y."/>
            <person name="Liew Y.J."/>
            <person name="Baumgarten S."/>
            <person name="Simakov O."/>
            <person name="Wilson M."/>
            <person name="Piel J."/>
            <person name="Ashoor H."/>
            <person name="Bougouffa S."/>
            <person name="Bajic V.B."/>
            <person name="Ryu T."/>
            <person name="Ravasi T."/>
            <person name="Bayer T."/>
            <person name="Micklem G."/>
            <person name="Kim H."/>
            <person name="Bhak J."/>
            <person name="Lajeunesse T.C."/>
            <person name="Voolstra C.R."/>
        </authorList>
    </citation>
    <scope>NUCLEOTIDE SEQUENCE [LARGE SCALE GENOMIC DNA]</scope>
    <source>
        <strain evidence="2 3">CCMP2467</strain>
    </source>
</reference>
<keyword evidence="3" id="KW-1185">Reference proteome</keyword>
<dbReference type="AlphaFoldDB" id="A0A1Q9ETU9"/>
<accession>A0A1Q9ETU9</accession>
<dbReference type="EMBL" id="LSRX01000071">
    <property type="protein sequence ID" value="OLQ10828.1"/>
    <property type="molecule type" value="Genomic_DNA"/>
</dbReference>
<sequence length="738" mass="82884">MRDDVESDLRLLAPMHSLIEAASTWRQHCGSAPPPPPPASQERWPILSGWRWFVPIPARESLLFADVDESSASATSLELGSDVAYRGLLPRSLGRVLCQLPEPDFAMMAEEDFETIATLRHSSAVLSELRSMETRAKPFAKAIALCQRLVLGLRFVRAAYLDRLEAWAQLAQSSLPIVPAAPPEAAHDLNPAPPEAPRTDPLSEWLASPAALPFVRELRWALLPQDAAVLRLRRARNCGRSTSSSLVDVLHGAGIPTLLHSAPFWGASQPSWSYLTACLSQRCTCDGNPPVQSPSACWHCCGVHLPPAAEAPTPCPWCHGLHGTGCQSCHCVLHFKGQCRWSRGAHPSYTVRDSSCPQLCPDCIWSWHQSVAAMPVRIKVPSSAEMFGKLWQLVVLKGIQDTLVSETETSRRFLLANKSRGECKISKALDQDDDIDSDDLALPGETIDADEDLRLEINLDKELWNRYVLTSQAFNIKELPRRYLPPGTVMDIFRQYVAEDICKKFGLVREYKEHLRAVSLDRELEQHFQGLNPINSDRPVMFLQIDGMDQSKWALPRYPGNRVSKELSKYIRPRVKLVGCWISGYLLSLNVVDANFAHDASLTVEADNTVRENKNQIMIKYLSWLVMVDQGQFPEDNVPDYVPFFALYLPIPIDKAPPLITWSKFSVPIWNNWENEREPLEIRPTTHKPQVPGDRLEPFSVAVCRGYTRATIIAYAICHMLMVEDQASFSDKEKEDFT</sequence>
<proteinExistence type="predicted"/>
<gene>
    <name evidence="2" type="ORF">AK812_SmicGene5412</name>
</gene>
<name>A0A1Q9ETU9_SYMMI</name>
<protein>
    <submittedName>
        <fullName evidence="2">Uncharacterized protein</fullName>
    </submittedName>
</protein>
<feature type="region of interest" description="Disordered" evidence="1">
    <location>
        <begin position="182"/>
        <end position="201"/>
    </location>
</feature>
<feature type="non-terminal residue" evidence="2">
    <location>
        <position position="738"/>
    </location>
</feature>
<dbReference type="Proteomes" id="UP000186817">
    <property type="component" value="Unassembled WGS sequence"/>
</dbReference>